<sequence>MLENHCCALMSSLLRSPLSRLTLPVFGNKMVIPSLDGALFQWNRDRESMEAVPFSVESLLESSYRIGEDTVLVGGKSLTTYGLGAYSGKLRYICSAGGCNRWGEDEGEAEDVLLLQRTQKTVRAVRPRSGTEKWNFSVGNFELKLLPEIQSGMNFLEGEMTNEDPWNDNQRVITDEPKDREKREDKQNQKQHADLVIKVSVPDWKVMAFTEPNEQLVWEHQFCTPIASAWLVGGGKVTPISLFDDTGYRSQSETEDEDDEDPSKSRGSAESSVYLGDFISPGKYWIRLCPNSFTT</sequence>
<keyword evidence="3" id="KW-1185">Reference proteome</keyword>
<protein>
    <submittedName>
        <fullName evidence="2">Uncharacterized protein</fullName>
    </submittedName>
</protein>
<reference evidence="2" key="2">
    <citation type="submission" date="2025-09" db="UniProtKB">
        <authorList>
            <consortium name="Ensembl"/>
        </authorList>
    </citation>
    <scope>IDENTIFICATION</scope>
</reference>
<dbReference type="AlphaFoldDB" id="A0A8C8DMJ9"/>
<proteinExistence type="predicted"/>
<dbReference type="Ensembl" id="ENSOSIT00000017619.1">
    <property type="protein sequence ID" value="ENSOSIP00000016663.1"/>
    <property type="gene ID" value="ENSOSIG00000009166.1"/>
</dbReference>
<name>A0A8C8DMJ9_9TELE</name>
<evidence type="ECO:0000313" key="3">
    <source>
        <dbReference type="Proteomes" id="UP000694383"/>
    </source>
</evidence>
<dbReference type="Proteomes" id="UP000694383">
    <property type="component" value="Unplaced"/>
</dbReference>
<dbReference type="InterPro" id="IPR011047">
    <property type="entry name" value="Quinoprotein_ADH-like_sf"/>
</dbReference>
<evidence type="ECO:0000256" key="1">
    <source>
        <dbReference type="SAM" id="MobiDB-lite"/>
    </source>
</evidence>
<evidence type="ECO:0000313" key="2">
    <source>
        <dbReference type="Ensembl" id="ENSOSIP00000016663.1"/>
    </source>
</evidence>
<feature type="region of interest" description="Disordered" evidence="1">
    <location>
        <begin position="244"/>
        <end position="271"/>
    </location>
</feature>
<dbReference type="GeneTree" id="ENSGT00940000158121"/>
<accession>A0A8C8DMJ9</accession>
<reference evidence="2" key="1">
    <citation type="submission" date="2025-08" db="UniProtKB">
        <authorList>
            <consortium name="Ensembl"/>
        </authorList>
    </citation>
    <scope>IDENTIFICATION</scope>
</reference>
<organism evidence="2 3">
    <name type="scientific">Oryzias sinensis</name>
    <name type="common">Chinese medaka</name>
    <dbReference type="NCBI Taxonomy" id="183150"/>
    <lineage>
        <taxon>Eukaryota</taxon>
        <taxon>Metazoa</taxon>
        <taxon>Chordata</taxon>
        <taxon>Craniata</taxon>
        <taxon>Vertebrata</taxon>
        <taxon>Euteleostomi</taxon>
        <taxon>Actinopterygii</taxon>
        <taxon>Neopterygii</taxon>
        <taxon>Teleostei</taxon>
        <taxon>Neoteleostei</taxon>
        <taxon>Acanthomorphata</taxon>
        <taxon>Ovalentaria</taxon>
        <taxon>Atherinomorphae</taxon>
        <taxon>Beloniformes</taxon>
        <taxon>Adrianichthyidae</taxon>
        <taxon>Oryziinae</taxon>
        <taxon>Oryzias</taxon>
    </lineage>
</organism>
<dbReference type="SUPFAM" id="SSF50998">
    <property type="entry name" value="Quinoprotein alcohol dehydrogenase-like"/>
    <property type="match status" value="1"/>
</dbReference>